<dbReference type="EMBL" id="FNIV01000002">
    <property type="protein sequence ID" value="SDN87948.1"/>
    <property type="molecule type" value="Genomic_DNA"/>
</dbReference>
<dbReference type="GO" id="GO:0042597">
    <property type="term" value="C:periplasmic space"/>
    <property type="evidence" value="ECO:0007669"/>
    <property type="project" value="UniProtKB-SubCell"/>
</dbReference>
<comment type="function">
    <text evidence="6 7">Involved in the assembly process of the P-ring formation. It may associate with FlgF on the rod constituting a structure essential for the P-ring assembly or may act as a modulator protein for the P-ring assembly.</text>
</comment>
<evidence type="ECO:0000256" key="4">
    <source>
        <dbReference type="ARBA" id="ARBA00022729"/>
    </source>
</evidence>
<dbReference type="AlphaFoldDB" id="A0A1H0EZX8"/>
<evidence type="ECO:0000259" key="8">
    <source>
        <dbReference type="SMART" id="SM00858"/>
    </source>
</evidence>
<dbReference type="PANTHER" id="PTHR36307">
    <property type="entry name" value="FLAGELLA BASAL BODY P-RING FORMATION PROTEIN FLGA"/>
    <property type="match status" value="1"/>
</dbReference>
<comment type="similarity">
    <text evidence="2 7">Belongs to the FlgA family.</text>
</comment>
<keyword evidence="10" id="KW-1185">Reference proteome</keyword>
<gene>
    <name evidence="9" type="ORF">SAMN04487957_102260</name>
</gene>
<protein>
    <recommendedName>
        <fullName evidence="3 7">Flagella basal body P-ring formation protein FlgA</fullName>
    </recommendedName>
</protein>
<accession>A0A1H0EZX8</accession>
<keyword evidence="4" id="KW-0732">Signal</keyword>
<feature type="domain" description="SAF" evidence="8">
    <location>
        <begin position="105"/>
        <end position="167"/>
    </location>
</feature>
<dbReference type="Pfam" id="PF13144">
    <property type="entry name" value="ChapFlgA"/>
    <property type="match status" value="1"/>
</dbReference>
<name>A0A1H0EZX8_9GAMM</name>
<evidence type="ECO:0000313" key="9">
    <source>
        <dbReference type="EMBL" id="SDN87948.1"/>
    </source>
</evidence>
<dbReference type="PANTHER" id="PTHR36307:SF1">
    <property type="entry name" value="FLAGELLA BASAL BODY P-RING FORMATION PROTEIN FLGA"/>
    <property type="match status" value="1"/>
</dbReference>
<evidence type="ECO:0000313" key="10">
    <source>
        <dbReference type="Proteomes" id="UP000199075"/>
    </source>
</evidence>
<keyword evidence="9" id="KW-0969">Cilium</keyword>
<dbReference type="Gene3D" id="3.90.1210.10">
    <property type="entry name" value="Antifreeze-like/N-acetylneuraminic acid synthase C-terminal domain"/>
    <property type="match status" value="1"/>
</dbReference>
<dbReference type="CDD" id="cd11614">
    <property type="entry name" value="SAF_CpaB_FlgA_like"/>
    <property type="match status" value="1"/>
</dbReference>
<evidence type="ECO:0000256" key="5">
    <source>
        <dbReference type="ARBA" id="ARBA00022764"/>
    </source>
</evidence>
<dbReference type="InterPro" id="IPR017585">
    <property type="entry name" value="SAF_FlgA"/>
</dbReference>
<keyword evidence="9" id="KW-0966">Cell projection</keyword>
<evidence type="ECO:0000256" key="6">
    <source>
        <dbReference type="ARBA" id="ARBA00025643"/>
    </source>
</evidence>
<dbReference type="STRING" id="419597.SAMN04487957_102260"/>
<dbReference type="Proteomes" id="UP000199075">
    <property type="component" value="Unassembled WGS sequence"/>
</dbReference>
<keyword evidence="9" id="KW-0282">Flagellum</keyword>
<evidence type="ECO:0000256" key="7">
    <source>
        <dbReference type="RuleBase" id="RU362063"/>
    </source>
</evidence>
<dbReference type="InterPro" id="IPR039246">
    <property type="entry name" value="Flagellar_FlgA"/>
</dbReference>
<keyword evidence="5 7" id="KW-0574">Periplasm</keyword>
<evidence type="ECO:0000256" key="3">
    <source>
        <dbReference type="ARBA" id="ARBA00014754"/>
    </source>
</evidence>
<reference evidence="10" key="1">
    <citation type="submission" date="2016-10" db="EMBL/GenBank/DDBJ databases">
        <authorList>
            <person name="Varghese N."/>
            <person name="Submissions S."/>
        </authorList>
    </citation>
    <scope>NUCLEOTIDE SEQUENCE [LARGE SCALE GENOMIC DNA]</scope>
    <source>
        <strain evidence="10">CGMCC 1.6444</strain>
    </source>
</reference>
<proteinExistence type="inferred from homology"/>
<evidence type="ECO:0000256" key="2">
    <source>
        <dbReference type="ARBA" id="ARBA00010474"/>
    </source>
</evidence>
<dbReference type="NCBIfam" id="TIGR03170">
    <property type="entry name" value="flgA_cterm"/>
    <property type="match status" value="1"/>
</dbReference>
<dbReference type="RefSeq" id="WP_089677115.1">
    <property type="nucleotide sequence ID" value="NZ_FNIV01000002.1"/>
</dbReference>
<dbReference type="InterPro" id="IPR013974">
    <property type="entry name" value="SAF"/>
</dbReference>
<keyword evidence="7" id="KW-1005">Bacterial flagellum biogenesis</keyword>
<dbReference type="OrthoDB" id="6236246at2"/>
<organism evidence="9 10">
    <name type="scientific">Halomonas shengliensis</name>
    <dbReference type="NCBI Taxonomy" id="419597"/>
    <lineage>
        <taxon>Bacteria</taxon>
        <taxon>Pseudomonadati</taxon>
        <taxon>Pseudomonadota</taxon>
        <taxon>Gammaproteobacteria</taxon>
        <taxon>Oceanospirillales</taxon>
        <taxon>Halomonadaceae</taxon>
        <taxon>Halomonas</taxon>
    </lineage>
</organism>
<evidence type="ECO:0000256" key="1">
    <source>
        <dbReference type="ARBA" id="ARBA00004418"/>
    </source>
</evidence>
<dbReference type="SMART" id="SM00858">
    <property type="entry name" value="SAF"/>
    <property type="match status" value="1"/>
</dbReference>
<sequence length="229" mass="24929">MPGARWPCLPWLLLLLTGFALPGVADERLMLERVQALLYERASALGDEVVIEVSPPSARLGECVNPTPFLPNPEAELRSRVSVGVRCGEEGRQVRYLQASVEVIGRYVEVVTRVERGQPLREDDLRLVSGNLGRLPGGAVMTLDEAIGQHATRPLAPGQTLQAHHMQSPRLVYRGDSVQVEAAGSGFRVQREGEAIDEGGMGESVRVRLPDRLILEGRVVGPGRVAVDF</sequence>
<comment type="subcellular location">
    <subcellularLocation>
        <location evidence="1 7">Periplasm</location>
    </subcellularLocation>
</comment>
<dbReference type="Gene3D" id="2.30.30.760">
    <property type="match status" value="1"/>
</dbReference>
<dbReference type="GO" id="GO:0044780">
    <property type="term" value="P:bacterial-type flagellum assembly"/>
    <property type="evidence" value="ECO:0007669"/>
    <property type="project" value="InterPro"/>
</dbReference>